<comment type="catalytic activity">
    <reaction evidence="5">
        <text>acetate + ATP = acetyl phosphate + ADP</text>
        <dbReference type="Rhea" id="RHEA:11352"/>
        <dbReference type="ChEBI" id="CHEBI:22191"/>
        <dbReference type="ChEBI" id="CHEBI:30089"/>
        <dbReference type="ChEBI" id="CHEBI:30616"/>
        <dbReference type="ChEBI" id="CHEBI:456216"/>
        <dbReference type="EC" id="2.7.2.1"/>
    </reaction>
</comment>
<keyword evidence="7" id="KW-1185">Reference proteome</keyword>
<dbReference type="PANTHER" id="PTHR21060:SF15">
    <property type="entry name" value="ACETATE KINASE-RELATED"/>
    <property type="match status" value="1"/>
</dbReference>
<feature type="active site" description="Proton donor/acceptor" evidence="5">
    <location>
        <position position="148"/>
    </location>
</feature>
<dbReference type="HAMAP" id="MF_00020">
    <property type="entry name" value="Acetate_kinase"/>
    <property type="match status" value="1"/>
</dbReference>
<keyword evidence="1 5" id="KW-0808">Transferase</keyword>
<dbReference type="EMBL" id="CM026430">
    <property type="protein sequence ID" value="KAG0560964.1"/>
    <property type="molecule type" value="Genomic_DNA"/>
</dbReference>
<dbReference type="Proteomes" id="UP000822688">
    <property type="component" value="Chromosome 9"/>
</dbReference>
<feature type="site" description="Transition state stabilizer" evidence="5">
    <location>
        <position position="241"/>
    </location>
</feature>
<dbReference type="PANTHER" id="PTHR21060">
    <property type="entry name" value="ACETATE KINASE"/>
    <property type="match status" value="1"/>
</dbReference>
<comment type="cofactor">
    <cofactor evidence="5">
        <name>Mg(2+)</name>
        <dbReference type="ChEBI" id="CHEBI:18420"/>
    </cofactor>
</comment>
<dbReference type="GO" id="GO:0006083">
    <property type="term" value="P:acetate metabolic process"/>
    <property type="evidence" value="ECO:0007669"/>
    <property type="project" value="TreeGrafter"/>
</dbReference>
<dbReference type="GO" id="GO:0005524">
    <property type="term" value="F:ATP binding"/>
    <property type="evidence" value="ECO:0007669"/>
    <property type="project" value="UniProtKB-KW"/>
</dbReference>
<keyword evidence="2 5" id="KW-0547">Nucleotide-binding</keyword>
<dbReference type="SUPFAM" id="SSF53067">
    <property type="entry name" value="Actin-like ATPase domain"/>
    <property type="match status" value="2"/>
</dbReference>
<evidence type="ECO:0000256" key="5">
    <source>
        <dbReference type="HAMAP-Rule" id="MF_03131"/>
    </source>
</evidence>
<protein>
    <recommendedName>
        <fullName evidence="5">Probable acetate kinase</fullName>
        <ecNumber evidence="5">2.7.2.1</ecNumber>
    </recommendedName>
    <alternativeName>
        <fullName evidence="5">Acetokinase</fullName>
    </alternativeName>
</protein>
<evidence type="ECO:0000256" key="1">
    <source>
        <dbReference type="ARBA" id="ARBA00022679"/>
    </source>
</evidence>
<dbReference type="AlphaFoldDB" id="A0A8T0GS16"/>
<evidence type="ECO:0000313" key="6">
    <source>
        <dbReference type="EMBL" id="KAG0560964.1"/>
    </source>
</evidence>
<keyword evidence="5" id="KW-0479">Metal-binding</keyword>
<feature type="binding site" evidence="5">
    <location>
        <position position="92"/>
    </location>
    <ligand>
        <name>substrate</name>
    </ligand>
</feature>
<feature type="binding site" evidence="5">
    <location>
        <position position="16"/>
    </location>
    <ligand>
        <name>ATP</name>
        <dbReference type="ChEBI" id="CHEBI:30616"/>
    </ligand>
</feature>
<dbReference type="Gene3D" id="3.30.420.40">
    <property type="match status" value="2"/>
</dbReference>
<dbReference type="PROSITE" id="PS01076">
    <property type="entry name" value="ACETATE_KINASE_2"/>
    <property type="match status" value="1"/>
</dbReference>
<dbReference type="CDD" id="cd24010">
    <property type="entry name" value="ASKHA_NBD_AcK_PK"/>
    <property type="match status" value="1"/>
</dbReference>
<dbReference type="NCBIfam" id="TIGR00016">
    <property type="entry name" value="ackA"/>
    <property type="match status" value="1"/>
</dbReference>
<comment type="caution">
    <text evidence="6">The sequence shown here is derived from an EMBL/GenBank/DDBJ whole genome shotgun (WGS) entry which is preliminary data.</text>
</comment>
<feature type="binding site" evidence="5">
    <location>
        <position position="9"/>
    </location>
    <ligand>
        <name>Mg(2+)</name>
        <dbReference type="ChEBI" id="CHEBI:18420"/>
    </ligand>
</feature>
<feature type="binding site" evidence="5">
    <location>
        <begin position="208"/>
        <end position="212"/>
    </location>
    <ligand>
        <name>ATP</name>
        <dbReference type="ChEBI" id="CHEBI:30616"/>
    </ligand>
</feature>
<dbReference type="GO" id="GO:0008776">
    <property type="term" value="F:acetate kinase activity"/>
    <property type="evidence" value="ECO:0007669"/>
    <property type="project" value="UniProtKB-UniRule"/>
</dbReference>
<organism evidence="6 7">
    <name type="scientific">Ceratodon purpureus</name>
    <name type="common">Fire moss</name>
    <name type="synonym">Dicranum purpureum</name>
    <dbReference type="NCBI Taxonomy" id="3225"/>
    <lineage>
        <taxon>Eukaryota</taxon>
        <taxon>Viridiplantae</taxon>
        <taxon>Streptophyta</taxon>
        <taxon>Embryophyta</taxon>
        <taxon>Bryophyta</taxon>
        <taxon>Bryophytina</taxon>
        <taxon>Bryopsida</taxon>
        <taxon>Dicranidae</taxon>
        <taxon>Pseudoditrichales</taxon>
        <taxon>Ditrichaceae</taxon>
        <taxon>Ceratodon</taxon>
    </lineage>
</organism>
<dbReference type="InterPro" id="IPR023865">
    <property type="entry name" value="Aliphatic_acid_kinase_CS"/>
</dbReference>
<dbReference type="PROSITE" id="PS01075">
    <property type="entry name" value="ACETATE_KINASE_1"/>
    <property type="match status" value="1"/>
</dbReference>
<feature type="binding site" evidence="5">
    <location>
        <begin position="282"/>
        <end position="284"/>
    </location>
    <ligand>
        <name>ATP</name>
        <dbReference type="ChEBI" id="CHEBI:30616"/>
    </ligand>
</feature>
<keyword evidence="3 5" id="KW-0418">Kinase</keyword>
<dbReference type="GO" id="GO:0000287">
    <property type="term" value="F:magnesium ion binding"/>
    <property type="evidence" value="ECO:0007669"/>
    <property type="project" value="UniProtKB-UniRule"/>
</dbReference>
<feature type="site" description="Transition state stabilizer" evidence="5">
    <location>
        <position position="180"/>
    </location>
</feature>
<comment type="pathway">
    <text evidence="5">Metabolic intermediate biosynthesis; acetyl-CoA biosynthesis; acetyl-CoA from acetate: step 1/2.</text>
</comment>
<dbReference type="EC" id="2.7.2.1" evidence="5"/>
<evidence type="ECO:0000256" key="3">
    <source>
        <dbReference type="ARBA" id="ARBA00022777"/>
    </source>
</evidence>
<evidence type="ECO:0000256" key="2">
    <source>
        <dbReference type="ARBA" id="ARBA00022741"/>
    </source>
</evidence>
<dbReference type="InterPro" id="IPR043129">
    <property type="entry name" value="ATPase_NBD"/>
</dbReference>
<dbReference type="PRINTS" id="PR00471">
    <property type="entry name" value="ACETATEKNASE"/>
</dbReference>
<dbReference type="PIRSF" id="PIRSF000722">
    <property type="entry name" value="Acetate_prop_kin"/>
    <property type="match status" value="1"/>
</dbReference>
<keyword evidence="5" id="KW-0460">Magnesium</keyword>
<evidence type="ECO:0000256" key="4">
    <source>
        <dbReference type="ARBA" id="ARBA00022840"/>
    </source>
</evidence>
<dbReference type="Pfam" id="PF00871">
    <property type="entry name" value="Acetate_kinase"/>
    <property type="match status" value="1"/>
</dbReference>
<dbReference type="InterPro" id="IPR004372">
    <property type="entry name" value="Ac/propionate_kinase"/>
</dbReference>
<dbReference type="InterPro" id="IPR000890">
    <property type="entry name" value="Aliphatic_acid_kin_short-chain"/>
</dbReference>
<reference evidence="6" key="1">
    <citation type="submission" date="2020-06" db="EMBL/GenBank/DDBJ databases">
        <title>WGS assembly of Ceratodon purpureus strain R40.</title>
        <authorList>
            <person name="Carey S.B."/>
            <person name="Jenkins J."/>
            <person name="Shu S."/>
            <person name="Lovell J.T."/>
            <person name="Sreedasyam A."/>
            <person name="Maumus F."/>
            <person name="Tiley G.P."/>
            <person name="Fernandez-Pozo N."/>
            <person name="Barry K."/>
            <person name="Chen C."/>
            <person name="Wang M."/>
            <person name="Lipzen A."/>
            <person name="Daum C."/>
            <person name="Saski C.A."/>
            <person name="Payton A.C."/>
            <person name="Mcbreen J.C."/>
            <person name="Conrad R.E."/>
            <person name="Kollar L.M."/>
            <person name="Olsson S."/>
            <person name="Huttunen S."/>
            <person name="Landis J.B."/>
            <person name="Wickett N.J."/>
            <person name="Johnson M.G."/>
            <person name="Rensing S.A."/>
            <person name="Grimwood J."/>
            <person name="Schmutz J."/>
            <person name="Mcdaniel S.F."/>
        </authorList>
    </citation>
    <scope>NUCLEOTIDE SEQUENCE</scope>
    <source>
        <strain evidence="6">R40</strain>
    </source>
</reference>
<comment type="similarity">
    <text evidence="5">Belongs to the acetokinase family.</text>
</comment>
<accession>A0A8T0GS16</accession>
<proteinExistence type="inferred from homology"/>
<keyword evidence="4 5" id="KW-0067">ATP-binding</keyword>
<dbReference type="GO" id="GO:0006085">
    <property type="term" value="P:acetyl-CoA biosynthetic process"/>
    <property type="evidence" value="ECO:0007669"/>
    <property type="project" value="UniProtKB-UniRule"/>
</dbReference>
<name>A0A8T0GS16_CERPU</name>
<evidence type="ECO:0000313" key="7">
    <source>
        <dbReference type="Proteomes" id="UP000822688"/>
    </source>
</evidence>
<sequence length="407" mass="44081">MSKAVLVLNAGSSSLKYALYDLAKGATCISQGLVDGIGTERSFIAHKNLLTSQDVKLQGPDIRHHKQGLQKVLELLRVGEGSGQNVTAVGHRVVHGGEALTQPTLVTESVKQAIERAIPLAPLHNPPNLEGIRVAEELFECPQVAVFDTAFHSTIPPSAYHYAIPYKLYEELGIRKYGMHGTSYQYLLGRAAHMLGKPQKDVNIIALHLGAGASMAAIKDGKCIDTSMGVTPLQGLVMATRSGDIDPAIIQMLAAEKGMNIDEITNMLNKKSGLYGLCGEKDMRSVWDAAEAGSARHKLALEVYVHRIRTYLGAYFFHLQGRVDALVFSAGVGEASGRTRALICEGLEKFGIEIDPSQNGEGKLKEPKAIHKNGSKVQILVIPTDEELSIAQQTLQVVNAHQQHMKQ</sequence>
<comment type="caution">
    <text evidence="5">Lacks conserved residue(s) required for the propagation of feature annotation.</text>
</comment>
<gene>
    <name evidence="6" type="ORF">KC19_9G026600</name>
</gene>
<feature type="binding site" evidence="5">
    <location>
        <position position="386"/>
    </location>
    <ligand>
        <name>Mg(2+)</name>
        <dbReference type="ChEBI" id="CHEBI:18420"/>
    </ligand>
</feature>